<sequence>MKSSSKSMMAIWGSSSEEFNSDSIDEISLMAVGDSNSEDDDNTEDCVKRSKQKWYMDSACSRHIIGDKLNFHSFIDMKRGSVDFENGLKRRIYDLEKIDNLVIGGTMDETCG</sequence>
<gene>
    <name evidence="1" type="ORF">HAX54_050499</name>
</gene>
<evidence type="ECO:0000313" key="1">
    <source>
        <dbReference type="EMBL" id="MCE3051683.1"/>
    </source>
</evidence>
<proteinExistence type="predicted"/>
<dbReference type="EMBL" id="JACEIK010008839">
    <property type="protein sequence ID" value="MCE3051683.1"/>
    <property type="molecule type" value="Genomic_DNA"/>
</dbReference>
<protein>
    <submittedName>
        <fullName evidence="1">Uncharacterized protein</fullName>
    </submittedName>
</protein>
<reference evidence="1 2" key="1">
    <citation type="journal article" date="2021" name="BMC Genomics">
        <title>Datura genome reveals duplications of psychoactive alkaloid biosynthetic genes and high mutation rate following tissue culture.</title>
        <authorList>
            <person name="Rajewski A."/>
            <person name="Carter-House D."/>
            <person name="Stajich J."/>
            <person name="Litt A."/>
        </authorList>
    </citation>
    <scope>NUCLEOTIDE SEQUENCE [LARGE SCALE GENOMIC DNA]</scope>
    <source>
        <strain evidence="1">AR-01</strain>
    </source>
</reference>
<accession>A0ABS8WLI0</accession>
<keyword evidence="2" id="KW-1185">Reference proteome</keyword>
<dbReference type="Proteomes" id="UP000823775">
    <property type="component" value="Unassembled WGS sequence"/>
</dbReference>
<evidence type="ECO:0000313" key="2">
    <source>
        <dbReference type="Proteomes" id="UP000823775"/>
    </source>
</evidence>
<organism evidence="1 2">
    <name type="scientific">Datura stramonium</name>
    <name type="common">Jimsonweed</name>
    <name type="synonym">Common thornapple</name>
    <dbReference type="NCBI Taxonomy" id="4076"/>
    <lineage>
        <taxon>Eukaryota</taxon>
        <taxon>Viridiplantae</taxon>
        <taxon>Streptophyta</taxon>
        <taxon>Embryophyta</taxon>
        <taxon>Tracheophyta</taxon>
        <taxon>Spermatophyta</taxon>
        <taxon>Magnoliopsida</taxon>
        <taxon>eudicotyledons</taxon>
        <taxon>Gunneridae</taxon>
        <taxon>Pentapetalae</taxon>
        <taxon>asterids</taxon>
        <taxon>lamiids</taxon>
        <taxon>Solanales</taxon>
        <taxon>Solanaceae</taxon>
        <taxon>Solanoideae</taxon>
        <taxon>Datureae</taxon>
        <taxon>Datura</taxon>
    </lineage>
</organism>
<name>A0ABS8WLI0_DATST</name>
<comment type="caution">
    <text evidence="1">The sequence shown here is derived from an EMBL/GenBank/DDBJ whole genome shotgun (WGS) entry which is preliminary data.</text>
</comment>